<reference evidence="2" key="1">
    <citation type="submission" date="2025-08" db="UniProtKB">
        <authorList>
            <consortium name="RefSeq"/>
        </authorList>
    </citation>
    <scope>IDENTIFICATION</scope>
</reference>
<dbReference type="AlphaFoldDB" id="A0A6P7SK05"/>
<dbReference type="InterPro" id="IPR000315">
    <property type="entry name" value="Znf_B-box"/>
</dbReference>
<protein>
    <submittedName>
        <fullName evidence="2">Uncharacterized protein LOC115213428</fullName>
    </submittedName>
</protein>
<dbReference type="Proteomes" id="UP000515154">
    <property type="component" value="Linkage group LG6"/>
</dbReference>
<dbReference type="InterPro" id="IPR013083">
    <property type="entry name" value="Znf_RING/FYVE/PHD"/>
</dbReference>
<organism evidence="1 2">
    <name type="scientific">Octopus sinensis</name>
    <name type="common">East Asian common octopus</name>
    <dbReference type="NCBI Taxonomy" id="2607531"/>
    <lineage>
        <taxon>Eukaryota</taxon>
        <taxon>Metazoa</taxon>
        <taxon>Spiralia</taxon>
        <taxon>Lophotrochozoa</taxon>
        <taxon>Mollusca</taxon>
        <taxon>Cephalopoda</taxon>
        <taxon>Coleoidea</taxon>
        <taxon>Octopodiformes</taxon>
        <taxon>Octopoda</taxon>
        <taxon>Incirrata</taxon>
        <taxon>Octopodidae</taxon>
        <taxon>Octopus</taxon>
    </lineage>
</organism>
<dbReference type="InterPro" id="IPR047153">
    <property type="entry name" value="TRIM45/56/19-like"/>
</dbReference>
<evidence type="ECO:0000313" key="1">
    <source>
        <dbReference type="Proteomes" id="UP000515154"/>
    </source>
</evidence>
<keyword evidence="1" id="KW-1185">Reference proteome</keyword>
<dbReference type="SUPFAM" id="SSF57850">
    <property type="entry name" value="RING/U-box"/>
    <property type="match status" value="1"/>
</dbReference>
<dbReference type="GO" id="GO:0008270">
    <property type="term" value="F:zinc ion binding"/>
    <property type="evidence" value="ECO:0007669"/>
    <property type="project" value="UniProtKB-KW"/>
</dbReference>
<dbReference type="InterPro" id="IPR001841">
    <property type="entry name" value="Znf_RING"/>
</dbReference>
<accession>A0A6P7SK05</accession>
<proteinExistence type="predicted"/>
<dbReference type="SUPFAM" id="SSF101898">
    <property type="entry name" value="NHL repeat"/>
    <property type="match status" value="1"/>
</dbReference>
<dbReference type="PANTHER" id="PTHR25462:SF296">
    <property type="entry name" value="MEIOTIC P26, ISOFORM F"/>
    <property type="match status" value="1"/>
</dbReference>
<dbReference type="SUPFAM" id="SSF57845">
    <property type="entry name" value="B-box zinc-binding domain"/>
    <property type="match status" value="1"/>
</dbReference>
<dbReference type="KEGG" id="osn:115213428"/>
<dbReference type="PROSITE" id="PS50089">
    <property type="entry name" value="ZF_RING_2"/>
    <property type="match status" value="1"/>
</dbReference>
<dbReference type="InterPro" id="IPR027370">
    <property type="entry name" value="Znf-RING_euk"/>
</dbReference>
<evidence type="ECO:0000313" key="2">
    <source>
        <dbReference type="RefSeq" id="XP_029638261.1"/>
    </source>
</evidence>
<dbReference type="PROSITE" id="PS50119">
    <property type="entry name" value="ZF_BBOX"/>
    <property type="match status" value="2"/>
</dbReference>
<dbReference type="Gene3D" id="2.120.10.30">
    <property type="entry name" value="TolB, C-terminal domain"/>
    <property type="match status" value="2"/>
</dbReference>
<dbReference type="RefSeq" id="XP_029638261.1">
    <property type="nucleotide sequence ID" value="XM_029782401.2"/>
</dbReference>
<dbReference type="InterPro" id="IPR011042">
    <property type="entry name" value="6-blade_b-propeller_TolB-like"/>
</dbReference>
<dbReference type="Gene3D" id="3.30.40.10">
    <property type="entry name" value="Zinc/RING finger domain, C3HC4 (zinc finger)"/>
    <property type="match status" value="1"/>
</dbReference>
<dbReference type="PROSITE" id="PS00518">
    <property type="entry name" value="ZF_RING_1"/>
    <property type="match status" value="1"/>
</dbReference>
<dbReference type="SMART" id="SM00184">
    <property type="entry name" value="RING"/>
    <property type="match status" value="1"/>
</dbReference>
<dbReference type="InterPro" id="IPR017907">
    <property type="entry name" value="Znf_RING_CS"/>
</dbReference>
<name>A0A6P7SK05_9MOLL</name>
<dbReference type="PANTHER" id="PTHR25462">
    <property type="entry name" value="BONUS, ISOFORM C-RELATED"/>
    <property type="match status" value="1"/>
</dbReference>
<gene>
    <name evidence="2" type="primary">LOC115213428</name>
</gene>
<dbReference type="Pfam" id="PF13445">
    <property type="entry name" value="zf-RING_UBOX"/>
    <property type="match status" value="1"/>
</dbReference>
<dbReference type="Pfam" id="PF00643">
    <property type="entry name" value="zf-B_box"/>
    <property type="match status" value="1"/>
</dbReference>
<sequence length="707" mass="80650">MATGKTNKLLPVGSDSHSTAVVDMDLCPICLDEFRDPRVLPCQHSFCMQCLQNHVDSHKSDIFRKGVFHCPSCRALTYPTYKFKPVSEWGRAFPQNHHLINLLSLTKATEGCIFCESCLKQKRRRLANFWCKPCCEGLCSNCSNKHASKKDPVSMEHQVLTLSSALSQIPSGPSCPLHSSKEMELFCTKCEQMICCLCFFDMHRKCDSYVHSLLTVYPDKRGAAETSRLNLAAKKKQAEELVKEVLKEKEKVTVSMQEIKREICNIRLKIEKVLKEKENEIFYDLVQLHDDQQNYLDGLLGQARDMVDSVSRHLSTLDCALESSCSQFMNIYQNMSPDYALQLPQPKRLHHSLRFSPNQKYFNLFREFEIHKFGEVSLTYENKLESATDYTNVSPNIFLEADGVESSYEVIQQIKDNHTKRSEHLENFLRPLEPVKLNQFPATLADETDYRCFGQIVSLPNGRLIVTDSVNHTIKQFNREGHLVGCLKTVGQPFGICVWSNSEVAITFPYSSEIRLVQHVNMVLPWSWRPLKTVYKYRGVAATKDKRLVCSSLDSLSADILTVHSDHTDVVQHIEMAFLYPEVISSVGCLTITTEDDILIVDQDSNCLVCIDLKGRLKFVFRGSSSHCNICMCGVFGISANNKYIYLADTWKSRVIRLFKDGQFDKVLLSVQKFILRPQSVDVTSDGKLLVLERSPMFFVHIFDSVL</sequence>
<dbReference type="Gene3D" id="3.30.160.60">
    <property type="entry name" value="Classic Zinc Finger"/>
    <property type="match status" value="1"/>
</dbReference>